<evidence type="ECO:0000256" key="2">
    <source>
        <dbReference type="ARBA" id="ARBA00010543"/>
    </source>
</evidence>
<accession>A0A9N9EW78</accession>
<evidence type="ECO:0000256" key="12">
    <source>
        <dbReference type="PIRSR" id="PIRSR038084-3"/>
    </source>
</evidence>
<dbReference type="InterPro" id="IPR019467">
    <property type="entry name" value="Hat1_N"/>
</dbReference>
<dbReference type="Pfam" id="PF21184">
    <property type="entry name" value="HAT1_C_fung"/>
    <property type="match status" value="1"/>
</dbReference>
<feature type="site" description="Interaction with histone H4 N-terminus" evidence="12">
    <location>
        <position position="188"/>
    </location>
</feature>
<evidence type="ECO:0000256" key="10">
    <source>
        <dbReference type="PIRSR" id="PIRSR038084-1"/>
    </source>
</evidence>
<comment type="subunit">
    <text evidence="9">Component of the HAT-B complex composed of at least HAT1 and HAT2. The HAT-B complex binds to histone H4 tail.</text>
</comment>
<keyword evidence="9" id="KW-0963">Cytoplasm</keyword>
<evidence type="ECO:0000256" key="3">
    <source>
        <dbReference type="ARBA" id="ARBA00013184"/>
    </source>
</evidence>
<evidence type="ECO:0000256" key="6">
    <source>
        <dbReference type="ARBA" id="ARBA00023242"/>
    </source>
</evidence>
<feature type="active site" description="Proton donor/acceptor" evidence="10">
    <location>
        <position position="290"/>
    </location>
</feature>
<dbReference type="GO" id="GO:0004402">
    <property type="term" value="F:histone acetyltransferase activity"/>
    <property type="evidence" value="ECO:0007669"/>
    <property type="project" value="UniProtKB-UniRule"/>
</dbReference>
<dbReference type="PANTHER" id="PTHR12046">
    <property type="entry name" value="HISTONE ACETYLTRANSFERASE TYPE B CATALYTIC SUBUNIT"/>
    <property type="match status" value="1"/>
</dbReference>
<organism evidence="14 15">
    <name type="scientific">Paraglomus occultum</name>
    <dbReference type="NCBI Taxonomy" id="144539"/>
    <lineage>
        <taxon>Eukaryota</taxon>
        <taxon>Fungi</taxon>
        <taxon>Fungi incertae sedis</taxon>
        <taxon>Mucoromycota</taxon>
        <taxon>Glomeromycotina</taxon>
        <taxon>Glomeromycetes</taxon>
        <taxon>Paraglomerales</taxon>
        <taxon>Paraglomeraceae</taxon>
        <taxon>Paraglomus</taxon>
    </lineage>
</organism>
<dbReference type="Gene3D" id="3.90.360.10">
    <property type="entry name" value="Histone acetyl transferase 1 (HAT1), N-terminal domain"/>
    <property type="match status" value="1"/>
</dbReference>
<evidence type="ECO:0000256" key="5">
    <source>
        <dbReference type="ARBA" id="ARBA00022679"/>
    </source>
</evidence>
<comment type="function">
    <text evidence="9">Catalytic component of the histone acetylase B (HAT-B) complex. Has intrinsic substrate specificity that modifies lysine in recognition sequence GXGKXG. Involved in DNA double-strand break repair.</text>
</comment>
<dbReference type="GO" id="GO:0042393">
    <property type="term" value="F:histone binding"/>
    <property type="evidence" value="ECO:0007669"/>
    <property type="project" value="InterPro"/>
</dbReference>
<dbReference type="EC" id="2.3.1.48" evidence="3 9"/>
<dbReference type="SUPFAM" id="SSF55729">
    <property type="entry name" value="Acyl-CoA N-acyltransferases (Nat)"/>
    <property type="match status" value="1"/>
</dbReference>
<keyword evidence="15" id="KW-1185">Reference proteome</keyword>
<feature type="region of interest" description="Interaction with histone H4 N-terminus" evidence="11">
    <location>
        <begin position="214"/>
        <end position="216"/>
    </location>
</feature>
<feature type="domain" description="Histone acetyl transferase HAT1 N-terminal" evidence="13">
    <location>
        <begin position="11"/>
        <end position="176"/>
    </location>
</feature>
<evidence type="ECO:0000313" key="15">
    <source>
        <dbReference type="Proteomes" id="UP000789572"/>
    </source>
</evidence>
<comment type="similarity">
    <text evidence="2 9">Belongs to the HAT1 family.</text>
</comment>
<feature type="binding site" evidence="11">
    <location>
        <begin position="255"/>
        <end position="257"/>
    </location>
    <ligand>
        <name>acetyl-CoA</name>
        <dbReference type="ChEBI" id="CHEBI:57288"/>
    </ligand>
</feature>
<name>A0A9N9EW78_9GLOM</name>
<keyword evidence="6 9" id="KW-0539">Nucleus</keyword>
<dbReference type="Gene3D" id="3.40.630.30">
    <property type="match status" value="1"/>
</dbReference>
<evidence type="ECO:0000256" key="11">
    <source>
        <dbReference type="PIRSR" id="PIRSR038084-2"/>
    </source>
</evidence>
<evidence type="ECO:0000259" key="13">
    <source>
        <dbReference type="Pfam" id="PF10394"/>
    </source>
</evidence>
<reference evidence="14" key="1">
    <citation type="submission" date="2021-06" db="EMBL/GenBank/DDBJ databases">
        <authorList>
            <person name="Kallberg Y."/>
            <person name="Tangrot J."/>
            <person name="Rosling A."/>
        </authorList>
    </citation>
    <scope>NUCLEOTIDE SEQUENCE</scope>
    <source>
        <strain evidence="14">IA702</strain>
    </source>
</reference>
<dbReference type="AlphaFoldDB" id="A0A9N9EW78"/>
<dbReference type="EMBL" id="CAJVPJ010000209">
    <property type="protein sequence ID" value="CAG8495656.1"/>
    <property type="molecule type" value="Genomic_DNA"/>
</dbReference>
<dbReference type="GO" id="GO:0000781">
    <property type="term" value="C:chromosome, telomeric region"/>
    <property type="evidence" value="ECO:0007669"/>
    <property type="project" value="GOC"/>
</dbReference>
<evidence type="ECO:0000313" key="14">
    <source>
        <dbReference type="EMBL" id="CAG8495656.1"/>
    </source>
</evidence>
<evidence type="ECO:0000256" key="1">
    <source>
        <dbReference type="ARBA" id="ARBA00004123"/>
    </source>
</evidence>
<feature type="binding site" evidence="11">
    <location>
        <begin position="262"/>
        <end position="268"/>
    </location>
    <ligand>
        <name>acetyl-CoA</name>
        <dbReference type="ChEBI" id="CHEBI:57288"/>
    </ligand>
</feature>
<dbReference type="InterPro" id="IPR017380">
    <property type="entry name" value="Hist_AcTrfase_B-typ_cat-su"/>
</dbReference>
<gene>
    <name evidence="14" type="ORF">POCULU_LOCUS2306</name>
</gene>
<dbReference type="Pfam" id="PF10394">
    <property type="entry name" value="Hat1_N"/>
    <property type="match status" value="1"/>
</dbReference>
<dbReference type="GO" id="GO:0031509">
    <property type="term" value="P:subtelomeric heterochromatin formation"/>
    <property type="evidence" value="ECO:0007669"/>
    <property type="project" value="InterPro"/>
</dbReference>
<dbReference type="Gene3D" id="1.10.10.390">
    <property type="match status" value="1"/>
</dbReference>
<dbReference type="PIRSF" id="PIRSF038084">
    <property type="entry name" value="HAT-B_cat"/>
    <property type="match status" value="1"/>
</dbReference>
<dbReference type="GO" id="GO:0005634">
    <property type="term" value="C:nucleus"/>
    <property type="evidence" value="ECO:0007669"/>
    <property type="project" value="UniProtKB-SubCell"/>
</dbReference>
<keyword evidence="7 9" id="KW-0012">Acyltransferase</keyword>
<dbReference type="InterPro" id="IPR013523">
    <property type="entry name" value="Hist_AcTrfase_HAT1_C"/>
</dbReference>
<proteinExistence type="inferred from homology"/>
<comment type="catalytic activity">
    <reaction evidence="8 9">
        <text>L-lysyl-[protein] + acetyl-CoA = N(6)-acetyl-L-lysyl-[protein] + CoA + H(+)</text>
        <dbReference type="Rhea" id="RHEA:45948"/>
        <dbReference type="Rhea" id="RHEA-COMP:9752"/>
        <dbReference type="Rhea" id="RHEA-COMP:10731"/>
        <dbReference type="ChEBI" id="CHEBI:15378"/>
        <dbReference type="ChEBI" id="CHEBI:29969"/>
        <dbReference type="ChEBI" id="CHEBI:57287"/>
        <dbReference type="ChEBI" id="CHEBI:57288"/>
        <dbReference type="ChEBI" id="CHEBI:61930"/>
        <dbReference type="EC" id="2.3.1.48"/>
    </reaction>
</comment>
<evidence type="ECO:0000256" key="7">
    <source>
        <dbReference type="ARBA" id="ARBA00023315"/>
    </source>
</evidence>
<dbReference type="InterPro" id="IPR016181">
    <property type="entry name" value="Acyl_CoA_acyltransferase"/>
</dbReference>
<sequence>MTITTVNQAEWVCDANDVLKLRLVSAHTSDPYEHPEGEYHQLLPQFTYSLFGPLQQIYGYKNLKIKLYYAAGSLVTYLDVSYDEKISDHLPGAKPTDVIGIIREHIPEGFMTNYDTFLQRVEKDTHTFVPMGEKISEYRLSDDDNIVYEIYKTNFNTPGFKEYHSRLQLFVLLYIDGARYINEDDEKWEIALVFQKKSTGDSNIYNIIGYCTMYAFFFYEKCEGSKPLSEIKEISNELNETSNFLYSTRLRISQFLILPPYQKQDHGSKLYQALYRNFLANPWIKELTVEDPNDAFSDLRDKNDLMYLVENKIVEGLTIPLDKNKVEEVRRKCKLDQRQMHRCIEMLMLKKLNKSDVNAYKAYRIQVKKRLYNHNKDVLCQMSKSERIEKLAETYISIEEDYYRILSL</sequence>
<dbReference type="Proteomes" id="UP000789572">
    <property type="component" value="Unassembled WGS sequence"/>
</dbReference>
<comment type="caution">
    <text evidence="14">The sequence shown here is derived from an EMBL/GenBank/DDBJ whole genome shotgun (WGS) entry which is preliminary data.</text>
</comment>
<evidence type="ECO:0000256" key="4">
    <source>
        <dbReference type="ARBA" id="ARBA00021268"/>
    </source>
</evidence>
<dbReference type="OrthoDB" id="10253098at2759"/>
<evidence type="ECO:0000256" key="8">
    <source>
        <dbReference type="ARBA" id="ARBA00048017"/>
    </source>
</evidence>
<dbReference type="InterPro" id="IPR037113">
    <property type="entry name" value="Hat1_N_sf"/>
</dbReference>
<comment type="subcellular location">
    <subcellularLocation>
        <location evidence="9">Cytoplasm</location>
    </subcellularLocation>
    <subcellularLocation>
        <location evidence="1 9">Nucleus</location>
    </subcellularLocation>
</comment>
<keyword evidence="5 9" id="KW-0808">Transferase</keyword>
<protein>
    <recommendedName>
        <fullName evidence="4 9">Histone acetyltransferase type B catalytic subunit</fullName>
        <ecNumber evidence="3 9">2.3.1.48</ecNumber>
    </recommendedName>
</protein>
<feature type="binding site" evidence="11">
    <location>
        <position position="293"/>
    </location>
    <ligand>
        <name>acetyl-CoA</name>
        <dbReference type="ChEBI" id="CHEBI:57288"/>
    </ligand>
</feature>
<dbReference type="GO" id="GO:0005737">
    <property type="term" value="C:cytoplasm"/>
    <property type="evidence" value="ECO:0007669"/>
    <property type="project" value="UniProtKB-SubCell"/>
</dbReference>
<evidence type="ECO:0000256" key="9">
    <source>
        <dbReference type="PIRNR" id="PIRNR038084"/>
    </source>
</evidence>